<dbReference type="OrthoDB" id="5291790at2"/>
<proteinExistence type="predicted"/>
<dbReference type="EMBL" id="FOMX01000008">
    <property type="protein sequence ID" value="SFE05913.1"/>
    <property type="molecule type" value="Genomic_DNA"/>
</dbReference>
<evidence type="ECO:0000313" key="7">
    <source>
        <dbReference type="EMBL" id="SFE05913.1"/>
    </source>
</evidence>
<evidence type="ECO:0000256" key="4">
    <source>
        <dbReference type="ARBA" id="ARBA00023136"/>
    </source>
</evidence>
<organism evidence="7 8">
    <name type="scientific">Nannocystis exedens</name>
    <dbReference type="NCBI Taxonomy" id="54"/>
    <lineage>
        <taxon>Bacteria</taxon>
        <taxon>Pseudomonadati</taxon>
        <taxon>Myxococcota</taxon>
        <taxon>Polyangia</taxon>
        <taxon>Nannocystales</taxon>
        <taxon>Nannocystaceae</taxon>
        <taxon>Nannocystis</taxon>
    </lineage>
</organism>
<gene>
    <name evidence="7" type="ORF">SAMN02745121_02807</name>
</gene>
<feature type="domain" description="Fatty acid hydroxylase" evidence="6">
    <location>
        <begin position="91"/>
        <end position="225"/>
    </location>
</feature>
<evidence type="ECO:0000256" key="3">
    <source>
        <dbReference type="ARBA" id="ARBA00022989"/>
    </source>
</evidence>
<comment type="subcellular location">
    <subcellularLocation>
        <location evidence="1">Membrane</location>
    </subcellularLocation>
</comment>
<dbReference type="Pfam" id="PF04116">
    <property type="entry name" value="FA_hydroxylase"/>
    <property type="match status" value="1"/>
</dbReference>
<dbReference type="PANTHER" id="PTHR11863">
    <property type="entry name" value="STEROL DESATURASE"/>
    <property type="match status" value="1"/>
</dbReference>
<keyword evidence="2 5" id="KW-0812">Transmembrane</keyword>
<dbReference type="GO" id="GO:0008610">
    <property type="term" value="P:lipid biosynthetic process"/>
    <property type="evidence" value="ECO:0007669"/>
    <property type="project" value="InterPro"/>
</dbReference>
<dbReference type="InterPro" id="IPR006694">
    <property type="entry name" value="Fatty_acid_hydroxylase"/>
</dbReference>
<keyword evidence="3 5" id="KW-1133">Transmembrane helix</keyword>
<evidence type="ECO:0000256" key="1">
    <source>
        <dbReference type="ARBA" id="ARBA00004370"/>
    </source>
</evidence>
<protein>
    <submittedName>
        <fullName evidence="7">Sterol desaturase/sphingolipid hydroxylase, fatty acid hydroxylase superfamily</fullName>
    </submittedName>
</protein>
<dbReference type="Proteomes" id="UP000199400">
    <property type="component" value="Unassembled WGS sequence"/>
</dbReference>
<dbReference type="RefSeq" id="WP_096331328.1">
    <property type="nucleotide sequence ID" value="NZ_FOMX01000008.1"/>
</dbReference>
<feature type="transmembrane region" description="Helical" evidence="5">
    <location>
        <begin position="38"/>
        <end position="65"/>
    </location>
</feature>
<feature type="transmembrane region" description="Helical" evidence="5">
    <location>
        <begin position="85"/>
        <end position="103"/>
    </location>
</feature>
<sequence length="264" mass="28557">MGDAIVRVLVFTALAGLAFAPLEHLFGRHRGPRPGRLADLGFATFGGLLVHLGVATLVGGALASLDGLSLESPLFAGIGSRTARTALEVGVGLVIFELVGYAYHRLAHAIPWMWRLHAVHHSSERMDWLASFRQHPLEIVLVTLAQNAPLVLLGLPLGSHALVLLALRLNTVFVHADLELPRGRAMQWLSELLATPAFHHRHHQHAGTPRNFSTLFPWIDRLFGTHDAAPAGPVGLSKPTPRSFLGLLVLPFLSPAAARRIATK</sequence>
<reference evidence="8" key="1">
    <citation type="submission" date="2016-10" db="EMBL/GenBank/DDBJ databases">
        <authorList>
            <person name="Varghese N."/>
            <person name="Submissions S."/>
        </authorList>
    </citation>
    <scope>NUCLEOTIDE SEQUENCE [LARGE SCALE GENOMIC DNA]</scope>
    <source>
        <strain evidence="8">ATCC 25963</strain>
    </source>
</reference>
<keyword evidence="4 5" id="KW-0472">Membrane</keyword>
<keyword evidence="8" id="KW-1185">Reference proteome</keyword>
<feature type="transmembrane region" description="Helical" evidence="5">
    <location>
        <begin position="6"/>
        <end position="26"/>
    </location>
</feature>
<dbReference type="GO" id="GO:0005506">
    <property type="term" value="F:iron ion binding"/>
    <property type="evidence" value="ECO:0007669"/>
    <property type="project" value="InterPro"/>
</dbReference>
<dbReference type="GO" id="GO:0016020">
    <property type="term" value="C:membrane"/>
    <property type="evidence" value="ECO:0007669"/>
    <property type="project" value="UniProtKB-SubCell"/>
</dbReference>
<evidence type="ECO:0000256" key="2">
    <source>
        <dbReference type="ARBA" id="ARBA00022692"/>
    </source>
</evidence>
<dbReference type="InterPro" id="IPR050307">
    <property type="entry name" value="Sterol_Desaturase_Related"/>
</dbReference>
<evidence type="ECO:0000259" key="6">
    <source>
        <dbReference type="Pfam" id="PF04116"/>
    </source>
</evidence>
<accession>A0A1I1XJJ5</accession>
<evidence type="ECO:0000256" key="5">
    <source>
        <dbReference type="SAM" id="Phobius"/>
    </source>
</evidence>
<dbReference type="STRING" id="54.SAMN02745121_02807"/>
<evidence type="ECO:0000313" key="8">
    <source>
        <dbReference type="Proteomes" id="UP000199400"/>
    </source>
</evidence>
<dbReference type="GO" id="GO:0016491">
    <property type="term" value="F:oxidoreductase activity"/>
    <property type="evidence" value="ECO:0007669"/>
    <property type="project" value="InterPro"/>
</dbReference>
<name>A0A1I1XJJ5_9BACT</name>
<dbReference type="AlphaFoldDB" id="A0A1I1XJJ5"/>